<dbReference type="Pfam" id="PF14078">
    <property type="entry name" value="DUF4259"/>
    <property type="match status" value="1"/>
</dbReference>
<reference evidence="2" key="1">
    <citation type="submission" date="2019-02" db="EMBL/GenBank/DDBJ databases">
        <title>Deep-cultivation of Planctomycetes and their phenomic and genomic characterization uncovers novel biology.</title>
        <authorList>
            <person name="Wiegand S."/>
            <person name="Jogler M."/>
            <person name="Boedeker C."/>
            <person name="Pinto D."/>
            <person name="Vollmers J."/>
            <person name="Rivas-Marin E."/>
            <person name="Kohn T."/>
            <person name="Peeters S.H."/>
            <person name="Heuer A."/>
            <person name="Rast P."/>
            <person name="Oberbeckmann S."/>
            <person name="Bunk B."/>
            <person name="Jeske O."/>
            <person name="Meyerdierks A."/>
            <person name="Storesund J.E."/>
            <person name="Kallscheuer N."/>
            <person name="Luecker S."/>
            <person name="Lage O.M."/>
            <person name="Pohl T."/>
            <person name="Merkel B.J."/>
            <person name="Hornburger P."/>
            <person name="Mueller R.-W."/>
            <person name="Bruemmer F."/>
            <person name="Labrenz M."/>
            <person name="Spormann A.M."/>
            <person name="Op den Camp H."/>
            <person name="Overmann J."/>
            <person name="Amann R."/>
            <person name="Jetten M.S.M."/>
            <person name="Mascher T."/>
            <person name="Medema M.H."/>
            <person name="Devos D.P."/>
            <person name="Kaster A.-K."/>
            <person name="Ovreas L."/>
            <person name="Rohde M."/>
            <person name="Galperin M.Y."/>
            <person name="Jogler C."/>
        </authorList>
    </citation>
    <scope>NUCLEOTIDE SEQUENCE [LARGE SCALE GENOMIC DNA]</scope>
    <source>
        <strain evidence="2">Pan97</strain>
    </source>
</reference>
<dbReference type="KEGG" id="bvo:Pan97_50420"/>
<proteinExistence type="predicted"/>
<dbReference type="OrthoDB" id="191350at2"/>
<gene>
    <name evidence="1" type="ORF">Pan97_50420</name>
</gene>
<dbReference type="AlphaFoldDB" id="A0A518CFF5"/>
<dbReference type="InterPro" id="IPR025355">
    <property type="entry name" value="DUF4259"/>
</dbReference>
<name>A0A518CFF5_9BACT</name>
<dbReference type="RefSeq" id="WP_144977374.1">
    <property type="nucleotide sequence ID" value="NZ_CP036289.1"/>
</dbReference>
<evidence type="ECO:0008006" key="3">
    <source>
        <dbReference type="Google" id="ProtNLM"/>
    </source>
</evidence>
<dbReference type="Proteomes" id="UP000318626">
    <property type="component" value="Chromosome"/>
</dbReference>
<keyword evidence="2" id="KW-1185">Reference proteome</keyword>
<accession>A0A518CFF5</accession>
<evidence type="ECO:0000313" key="1">
    <source>
        <dbReference type="EMBL" id="QDU77963.1"/>
    </source>
</evidence>
<organism evidence="1 2">
    <name type="scientific">Bremerella volcania</name>
    <dbReference type="NCBI Taxonomy" id="2527984"/>
    <lineage>
        <taxon>Bacteria</taxon>
        <taxon>Pseudomonadati</taxon>
        <taxon>Planctomycetota</taxon>
        <taxon>Planctomycetia</taxon>
        <taxon>Pirellulales</taxon>
        <taxon>Pirellulaceae</taxon>
        <taxon>Bremerella</taxon>
    </lineage>
</organism>
<evidence type="ECO:0000313" key="2">
    <source>
        <dbReference type="Proteomes" id="UP000318626"/>
    </source>
</evidence>
<protein>
    <recommendedName>
        <fullName evidence="3">DUF4259 domain-containing protein</fullName>
    </recommendedName>
</protein>
<dbReference type="EMBL" id="CP036289">
    <property type="protein sequence ID" value="QDU77963.1"/>
    <property type="molecule type" value="Genomic_DNA"/>
</dbReference>
<sequence length="134" mass="15228">MGAWGYEIFDNDTACDWLDSLTVCDDLSWIETTLETSINAEDHLDVDQASEALAACEAIAHLRGRPGLHEASLDQLNRWVDRHKHLNTDHLVPLATQALARITSDDCQLKQQWQQTDQFEQWVATVEDVGRRIV</sequence>